<protein>
    <submittedName>
        <fullName evidence="2">Uncharacterized protein</fullName>
    </submittedName>
</protein>
<reference evidence="2" key="1">
    <citation type="submission" date="2020-05" db="EMBL/GenBank/DDBJ databases">
        <authorList>
            <person name="Chiriac C."/>
            <person name="Salcher M."/>
            <person name="Ghai R."/>
            <person name="Kavagutti S V."/>
        </authorList>
    </citation>
    <scope>NUCLEOTIDE SEQUENCE</scope>
</reference>
<feature type="region of interest" description="Disordered" evidence="1">
    <location>
        <begin position="19"/>
        <end position="58"/>
    </location>
</feature>
<proteinExistence type="predicted"/>
<evidence type="ECO:0000313" key="2">
    <source>
        <dbReference type="EMBL" id="CAB5221855.1"/>
    </source>
</evidence>
<gene>
    <name evidence="2" type="ORF">UFOVP242_108</name>
</gene>
<dbReference type="EMBL" id="LR798294">
    <property type="protein sequence ID" value="CAB5221855.1"/>
    <property type="molecule type" value="Genomic_DNA"/>
</dbReference>
<accession>A0A6J7WY94</accession>
<sequence>MKKFLAVLIAAFALSAHAGPKKPCKEGQTPEANDCHVVKKAEKKPVEKKPVEKKAEKK</sequence>
<organism evidence="2">
    <name type="scientific">uncultured Caudovirales phage</name>
    <dbReference type="NCBI Taxonomy" id="2100421"/>
    <lineage>
        <taxon>Viruses</taxon>
        <taxon>Duplodnaviria</taxon>
        <taxon>Heunggongvirae</taxon>
        <taxon>Uroviricota</taxon>
        <taxon>Caudoviricetes</taxon>
        <taxon>Peduoviridae</taxon>
        <taxon>Maltschvirus</taxon>
        <taxon>Maltschvirus maltsch</taxon>
    </lineage>
</organism>
<name>A0A6J7WY94_9CAUD</name>
<evidence type="ECO:0000256" key="1">
    <source>
        <dbReference type="SAM" id="MobiDB-lite"/>
    </source>
</evidence>
<feature type="compositionally biased region" description="Basic and acidic residues" evidence="1">
    <location>
        <begin position="33"/>
        <end position="58"/>
    </location>
</feature>